<dbReference type="EMBL" id="SLWS01000003">
    <property type="protein sequence ID" value="TCO61052.1"/>
    <property type="molecule type" value="Genomic_DNA"/>
</dbReference>
<keyword evidence="2" id="KW-1185">Reference proteome</keyword>
<gene>
    <name evidence="1" type="ORF">EV192_103635</name>
</gene>
<dbReference type="AlphaFoldDB" id="A0A4R2JQH4"/>
<dbReference type="RefSeq" id="WP_132116481.1">
    <property type="nucleotide sequence ID" value="NZ_SLWS01000003.1"/>
</dbReference>
<name>A0A4R2JQH4_9PSEU</name>
<reference evidence="1 2" key="1">
    <citation type="submission" date="2019-03" db="EMBL/GenBank/DDBJ databases">
        <title>Genomic Encyclopedia of Type Strains, Phase IV (KMG-IV): sequencing the most valuable type-strain genomes for metagenomic binning, comparative biology and taxonomic classification.</title>
        <authorList>
            <person name="Goeker M."/>
        </authorList>
    </citation>
    <scope>NUCLEOTIDE SEQUENCE [LARGE SCALE GENOMIC DNA]</scope>
    <source>
        <strain evidence="1 2">DSM 45934</strain>
    </source>
</reference>
<evidence type="ECO:0000313" key="1">
    <source>
        <dbReference type="EMBL" id="TCO61052.1"/>
    </source>
</evidence>
<proteinExistence type="predicted"/>
<accession>A0A4R2JQH4</accession>
<dbReference type="Pfam" id="PF18963">
    <property type="entry name" value="DUF5703"/>
    <property type="match status" value="1"/>
</dbReference>
<sequence>MNDGVVEGDWEYRPLKLPPGVSRVTAAVQLSIQAEFSGWELSRVRLYSDGTRRVVLRRKRTRAGMPGLII</sequence>
<protein>
    <recommendedName>
        <fullName evidence="3">Dihydroorotate dehydrogenase</fullName>
    </recommendedName>
</protein>
<dbReference type="InterPro" id="IPR043758">
    <property type="entry name" value="DUF5703"/>
</dbReference>
<dbReference type="OrthoDB" id="3216149at2"/>
<dbReference type="Proteomes" id="UP000295680">
    <property type="component" value="Unassembled WGS sequence"/>
</dbReference>
<evidence type="ECO:0008006" key="3">
    <source>
        <dbReference type="Google" id="ProtNLM"/>
    </source>
</evidence>
<evidence type="ECO:0000313" key="2">
    <source>
        <dbReference type="Proteomes" id="UP000295680"/>
    </source>
</evidence>
<organism evidence="1 2">
    <name type="scientific">Actinocrispum wychmicini</name>
    <dbReference type="NCBI Taxonomy" id="1213861"/>
    <lineage>
        <taxon>Bacteria</taxon>
        <taxon>Bacillati</taxon>
        <taxon>Actinomycetota</taxon>
        <taxon>Actinomycetes</taxon>
        <taxon>Pseudonocardiales</taxon>
        <taxon>Pseudonocardiaceae</taxon>
        <taxon>Actinocrispum</taxon>
    </lineage>
</organism>
<comment type="caution">
    <text evidence="1">The sequence shown here is derived from an EMBL/GenBank/DDBJ whole genome shotgun (WGS) entry which is preliminary data.</text>
</comment>